<dbReference type="PIRSF" id="PIRSF005673">
    <property type="entry name" value="Importin_alpha"/>
    <property type="match status" value="1"/>
</dbReference>
<dbReference type="SUPFAM" id="SSF48371">
    <property type="entry name" value="ARM repeat"/>
    <property type="match status" value="1"/>
</dbReference>
<dbReference type="InterPro" id="IPR000225">
    <property type="entry name" value="Armadillo"/>
</dbReference>
<dbReference type="InterPro" id="IPR016024">
    <property type="entry name" value="ARM-type_fold"/>
</dbReference>
<comment type="similarity">
    <text evidence="1 5">Belongs to the importin alpha family.</text>
</comment>
<reference evidence="8" key="1">
    <citation type="submission" date="2022-11" db="UniProtKB">
        <authorList>
            <consortium name="WormBaseParasite"/>
        </authorList>
    </citation>
    <scope>IDENTIFICATION</scope>
</reference>
<dbReference type="GO" id="GO:0061608">
    <property type="term" value="F:nuclear import signal receptor activity"/>
    <property type="evidence" value="ECO:0007669"/>
    <property type="project" value="InterPro"/>
</dbReference>
<proteinExistence type="inferred from homology"/>
<feature type="signal peptide" evidence="6">
    <location>
        <begin position="1"/>
        <end position="28"/>
    </location>
</feature>
<evidence type="ECO:0000256" key="1">
    <source>
        <dbReference type="ARBA" id="ARBA00010394"/>
    </source>
</evidence>
<keyword evidence="3" id="KW-0677">Repeat</keyword>
<dbReference type="GO" id="GO:0006606">
    <property type="term" value="P:protein import into nucleus"/>
    <property type="evidence" value="ECO:0007669"/>
    <property type="project" value="InterPro"/>
</dbReference>
<dbReference type="InterPro" id="IPR024931">
    <property type="entry name" value="Importin_alpha"/>
</dbReference>
<evidence type="ECO:0000256" key="6">
    <source>
        <dbReference type="SAM" id="SignalP"/>
    </source>
</evidence>
<dbReference type="Proteomes" id="UP000887578">
    <property type="component" value="Unplaced"/>
</dbReference>
<keyword evidence="7" id="KW-1185">Reference proteome</keyword>
<accession>A0A914PG76</accession>
<name>A0A914PG76_9BILA</name>
<dbReference type="InterPro" id="IPR011989">
    <property type="entry name" value="ARM-like"/>
</dbReference>
<sequence length="472" mass="52307">MNVHLQIFSPWKLSLIFIIYHLFTMSAAQSTNDSNAMSNEEVLDKIISFVKSSDPQEQFTGAALARKWLFHPNRQNFDKDFIQRGFLPIFVNGLQSKNTKMQYECAFLLAFFAESGHVDAMVKAGCIPPLVDLVTSSDNSVAEMSTLTLGHIIVHNNTKYRDLCIAAGIVKALAKRLVVEAPVPFLQHATYAIGNIFNNKDDPPSKEVADILLPGLVKLVQHEDIETLKETLLAISYIAANDRSMVAKTGVARKVINLLDHKEPDIQVNALDILGNIASGTNDHTQYILDIGTLPLMDKFLKSSNKKLNKEACWFLTNFLAGSEEQIQAVFDAGYIPLIIKHLKTGDFATQQKAAKCILNIAVYGDDKNLNTIIDRNVLPALSSFLKVVEDKETKIIELALQGLEKIVLNSPTRKNEMFEQLLENGGIDVLQRLQKYPSDAVSLSATVILASLVATEHTVSFHYIGSGHDEN</sequence>
<dbReference type="PANTHER" id="PTHR23316">
    <property type="entry name" value="IMPORTIN ALPHA"/>
    <property type="match status" value="1"/>
</dbReference>
<dbReference type="Gene3D" id="1.25.10.10">
    <property type="entry name" value="Leucine-rich Repeat Variant"/>
    <property type="match status" value="1"/>
</dbReference>
<dbReference type="Pfam" id="PF00514">
    <property type="entry name" value="Arm"/>
    <property type="match status" value="2"/>
</dbReference>
<evidence type="ECO:0000256" key="3">
    <source>
        <dbReference type="ARBA" id="ARBA00022737"/>
    </source>
</evidence>
<dbReference type="WBParaSite" id="PDA_v2.g14594.t1">
    <property type="protein sequence ID" value="PDA_v2.g14594.t1"/>
    <property type="gene ID" value="PDA_v2.g14594"/>
</dbReference>
<dbReference type="AlphaFoldDB" id="A0A914PG76"/>
<dbReference type="SMART" id="SM00185">
    <property type="entry name" value="ARM"/>
    <property type="match status" value="7"/>
</dbReference>
<dbReference type="GO" id="GO:0005737">
    <property type="term" value="C:cytoplasm"/>
    <property type="evidence" value="ECO:0007669"/>
    <property type="project" value="InterPro"/>
</dbReference>
<keyword evidence="2 5" id="KW-0813">Transport</keyword>
<evidence type="ECO:0000313" key="8">
    <source>
        <dbReference type="WBParaSite" id="PDA_v2.g14594.t1"/>
    </source>
</evidence>
<keyword evidence="4 5" id="KW-0653">Protein transport</keyword>
<evidence type="ECO:0000313" key="7">
    <source>
        <dbReference type="Proteomes" id="UP000887578"/>
    </source>
</evidence>
<feature type="chain" id="PRO_5037618667" description="Importin subunit alpha" evidence="6">
    <location>
        <begin position="29"/>
        <end position="472"/>
    </location>
</feature>
<evidence type="ECO:0000256" key="4">
    <source>
        <dbReference type="ARBA" id="ARBA00022927"/>
    </source>
</evidence>
<keyword evidence="6" id="KW-0732">Signal</keyword>
<evidence type="ECO:0000256" key="2">
    <source>
        <dbReference type="ARBA" id="ARBA00022448"/>
    </source>
</evidence>
<protein>
    <recommendedName>
        <fullName evidence="5">Importin subunit alpha</fullName>
    </recommendedName>
</protein>
<organism evidence="7 8">
    <name type="scientific">Panagrolaimus davidi</name>
    <dbReference type="NCBI Taxonomy" id="227884"/>
    <lineage>
        <taxon>Eukaryota</taxon>
        <taxon>Metazoa</taxon>
        <taxon>Ecdysozoa</taxon>
        <taxon>Nematoda</taxon>
        <taxon>Chromadorea</taxon>
        <taxon>Rhabditida</taxon>
        <taxon>Tylenchina</taxon>
        <taxon>Panagrolaimomorpha</taxon>
        <taxon>Panagrolaimoidea</taxon>
        <taxon>Panagrolaimidae</taxon>
        <taxon>Panagrolaimus</taxon>
    </lineage>
</organism>
<evidence type="ECO:0000256" key="5">
    <source>
        <dbReference type="PIRNR" id="PIRNR005673"/>
    </source>
</evidence>